<dbReference type="SUPFAM" id="SSF55874">
    <property type="entry name" value="ATPase domain of HSP90 chaperone/DNA topoisomerase II/histidine kinase"/>
    <property type="match status" value="1"/>
</dbReference>
<feature type="domain" description="Histidine kinase/HSP90-like ATPase" evidence="2">
    <location>
        <begin position="23"/>
        <end position="140"/>
    </location>
</feature>
<dbReference type="CDD" id="cd16936">
    <property type="entry name" value="HATPase_RsbW-like"/>
    <property type="match status" value="1"/>
</dbReference>
<dbReference type="InterPro" id="IPR036890">
    <property type="entry name" value="HATPase_C_sf"/>
</dbReference>
<name>A0A5M3WWJ5_9ACTN</name>
<evidence type="ECO:0000259" key="2">
    <source>
        <dbReference type="Pfam" id="PF13581"/>
    </source>
</evidence>
<protein>
    <submittedName>
        <fullName evidence="3">ATP-binding protein</fullName>
    </submittedName>
</protein>
<dbReference type="InterPro" id="IPR050267">
    <property type="entry name" value="Anti-sigma-factor_SerPK"/>
</dbReference>
<dbReference type="PANTHER" id="PTHR35526:SF3">
    <property type="entry name" value="ANTI-SIGMA-F FACTOR RSBW"/>
    <property type="match status" value="1"/>
</dbReference>
<keyword evidence="1" id="KW-0418">Kinase</keyword>
<sequence length="145" mass="15548">MTVMRVMGSFVLPGEAFSVTFGRALVRALLKREGVGESADALLLVSELLGNALKHSRSGMPGGRVEVAVIDCGDGVVRLEVTDEGSEASTPQVRDVPRVHGIGDGLDGRVLAADGHGLRLVEQIARRWGWENDGRGRMVWCEVAR</sequence>
<proteinExistence type="predicted"/>
<dbReference type="AlphaFoldDB" id="A0A5M3WWJ5"/>
<dbReference type="InterPro" id="IPR003594">
    <property type="entry name" value="HATPase_dom"/>
</dbReference>
<dbReference type="Pfam" id="PF13581">
    <property type="entry name" value="HATPase_c_2"/>
    <property type="match status" value="1"/>
</dbReference>
<dbReference type="PANTHER" id="PTHR35526">
    <property type="entry name" value="ANTI-SIGMA-F FACTOR RSBW-RELATED"/>
    <property type="match status" value="1"/>
</dbReference>
<gene>
    <name evidence="3" type="ORF">Amac_059160</name>
</gene>
<accession>A0A5M3WWJ5</accession>
<evidence type="ECO:0000313" key="3">
    <source>
        <dbReference type="EMBL" id="GES12319.1"/>
    </source>
</evidence>
<keyword evidence="3" id="KW-0067">ATP-binding</keyword>
<evidence type="ECO:0000256" key="1">
    <source>
        <dbReference type="ARBA" id="ARBA00022527"/>
    </source>
</evidence>
<dbReference type="Gene3D" id="3.30.565.10">
    <property type="entry name" value="Histidine kinase-like ATPase, C-terminal domain"/>
    <property type="match status" value="1"/>
</dbReference>
<keyword evidence="1" id="KW-0808">Transferase</keyword>
<dbReference type="GO" id="GO:0005524">
    <property type="term" value="F:ATP binding"/>
    <property type="evidence" value="ECO:0007669"/>
    <property type="project" value="UniProtKB-KW"/>
</dbReference>
<evidence type="ECO:0000313" key="4">
    <source>
        <dbReference type="Proteomes" id="UP000331127"/>
    </source>
</evidence>
<comment type="caution">
    <text evidence="3">The sequence shown here is derived from an EMBL/GenBank/DDBJ whole genome shotgun (WGS) entry which is preliminary data.</text>
</comment>
<keyword evidence="3" id="KW-0547">Nucleotide-binding</keyword>
<dbReference type="Proteomes" id="UP000331127">
    <property type="component" value="Unassembled WGS sequence"/>
</dbReference>
<dbReference type="EMBL" id="BLAE01000035">
    <property type="protein sequence ID" value="GES12319.1"/>
    <property type="molecule type" value="Genomic_DNA"/>
</dbReference>
<dbReference type="GO" id="GO:0004674">
    <property type="term" value="F:protein serine/threonine kinase activity"/>
    <property type="evidence" value="ECO:0007669"/>
    <property type="project" value="UniProtKB-KW"/>
</dbReference>
<keyword evidence="4" id="KW-1185">Reference proteome</keyword>
<organism evidence="3 4">
    <name type="scientific">Acrocarpospora macrocephala</name>
    <dbReference type="NCBI Taxonomy" id="150177"/>
    <lineage>
        <taxon>Bacteria</taxon>
        <taxon>Bacillati</taxon>
        <taxon>Actinomycetota</taxon>
        <taxon>Actinomycetes</taxon>
        <taxon>Streptosporangiales</taxon>
        <taxon>Streptosporangiaceae</taxon>
        <taxon>Acrocarpospora</taxon>
    </lineage>
</organism>
<reference evidence="3 4" key="1">
    <citation type="submission" date="2019-10" db="EMBL/GenBank/DDBJ databases">
        <title>Whole genome shotgun sequence of Acrocarpospora macrocephala NBRC 16266.</title>
        <authorList>
            <person name="Ichikawa N."/>
            <person name="Kimura A."/>
            <person name="Kitahashi Y."/>
            <person name="Komaki H."/>
            <person name="Oguchi A."/>
        </authorList>
    </citation>
    <scope>NUCLEOTIDE SEQUENCE [LARGE SCALE GENOMIC DNA]</scope>
    <source>
        <strain evidence="3 4">NBRC 16266</strain>
    </source>
</reference>
<keyword evidence="1" id="KW-0723">Serine/threonine-protein kinase</keyword>